<dbReference type="STRING" id="1112.A9D12_13700"/>
<keyword evidence="2" id="KW-1185">Reference proteome</keyword>
<evidence type="ECO:0000313" key="2">
    <source>
        <dbReference type="Proteomes" id="UP000078263"/>
    </source>
</evidence>
<dbReference type="KEGG" id="pns:A9D12_13700"/>
<accession>A0A192D6V1</accession>
<protein>
    <submittedName>
        <fullName evidence="1">Uncharacterized protein</fullName>
    </submittedName>
</protein>
<sequence>MEGATTCVLAAGKKGADRSKFDGSAEWEKQDDGSYLAAKGLPVKVTFPADPDGISRICVVEATLPSQNQQKQMRTAFEALLKKKPIEQKDSLVWMFGGGSNARGLQFFTDKMSDQPKIRLIGAAF</sequence>
<organism evidence="1 2">
    <name type="scientific">Erythrobacter neustonensis</name>
    <dbReference type="NCBI Taxonomy" id="1112"/>
    <lineage>
        <taxon>Bacteria</taxon>
        <taxon>Pseudomonadati</taxon>
        <taxon>Pseudomonadota</taxon>
        <taxon>Alphaproteobacteria</taxon>
        <taxon>Sphingomonadales</taxon>
        <taxon>Erythrobacteraceae</taxon>
        <taxon>Erythrobacter/Porphyrobacter group</taxon>
        <taxon>Erythrobacter</taxon>
    </lineage>
</organism>
<proteinExistence type="predicted"/>
<dbReference type="Proteomes" id="UP000078263">
    <property type="component" value="Chromosome"/>
</dbReference>
<evidence type="ECO:0000313" key="1">
    <source>
        <dbReference type="EMBL" id="ANK13830.1"/>
    </source>
</evidence>
<name>A0A192D6V1_9SPHN</name>
<gene>
    <name evidence="1" type="ORF">A9D12_13700</name>
</gene>
<dbReference type="EMBL" id="CP016033">
    <property type="protein sequence ID" value="ANK13830.1"/>
    <property type="molecule type" value="Genomic_DNA"/>
</dbReference>
<reference evidence="1 2" key="1">
    <citation type="submission" date="2016-05" db="EMBL/GenBank/DDBJ databases">
        <title>Compelete Genome Sequence of Bacteriochlorophyll-Synthesizing Bacterium Porphyrobacter neustonensis DSM 9434.</title>
        <authorList>
            <person name="Shi X.-L."/>
            <person name="Wu Y.-H."/>
            <person name="Cheng H."/>
            <person name="Xu L."/>
            <person name="Zhang X.-Q."/>
            <person name="Wang C.-S."/>
            <person name="Xu X.-W."/>
        </authorList>
    </citation>
    <scope>NUCLEOTIDE SEQUENCE [LARGE SCALE GENOMIC DNA]</scope>
    <source>
        <strain evidence="1 2">DSM 9434</strain>
    </source>
</reference>
<dbReference type="AlphaFoldDB" id="A0A192D6V1"/>